<name>A0A7J6SDN7_PEROL</name>
<protein>
    <recommendedName>
        <fullName evidence="4">Histone RNA hairpin-binding protein RNA-binding domain-containing protein</fullName>
    </recommendedName>
</protein>
<dbReference type="GO" id="GO:0003729">
    <property type="term" value="F:mRNA binding"/>
    <property type="evidence" value="ECO:0007669"/>
    <property type="project" value="InterPro"/>
</dbReference>
<dbReference type="PANTHER" id="PTHR17408:SF0">
    <property type="entry name" value="HISTONE RNA HAIRPIN-BINDING PROTEIN"/>
    <property type="match status" value="1"/>
</dbReference>
<feature type="domain" description="Histone RNA hairpin-binding protein RNA-binding" evidence="4">
    <location>
        <begin position="9"/>
        <end position="48"/>
    </location>
</feature>
<evidence type="ECO:0000256" key="2">
    <source>
        <dbReference type="ARBA" id="ARBA00022884"/>
    </source>
</evidence>
<dbReference type="Proteomes" id="UP000574390">
    <property type="component" value="Unassembled WGS sequence"/>
</dbReference>
<reference evidence="5 6" key="1">
    <citation type="submission" date="2020-04" db="EMBL/GenBank/DDBJ databases">
        <title>Perkinsus olseni comparative genomics.</title>
        <authorList>
            <person name="Bogema D.R."/>
        </authorList>
    </citation>
    <scope>NUCLEOTIDE SEQUENCE [LARGE SCALE GENOMIC DNA]</scope>
    <source>
        <strain evidence="5">ATCC PRA-205</strain>
    </source>
</reference>
<comment type="caution">
    <text evidence="5">The sequence shown here is derived from an EMBL/GenBank/DDBJ whole genome shotgun (WGS) entry which is preliminary data.</text>
</comment>
<dbReference type="InterPro" id="IPR038294">
    <property type="entry name" value="SLBP_RNA_bind_sf"/>
</dbReference>
<feature type="region of interest" description="Disordered" evidence="3">
    <location>
        <begin position="14"/>
        <end position="34"/>
    </location>
</feature>
<accession>A0A7J6SDN7</accession>
<comment type="similarity">
    <text evidence="1">Belongs to the SLBP family.</text>
</comment>
<dbReference type="GO" id="GO:0071207">
    <property type="term" value="F:histone pre-mRNA stem-loop binding"/>
    <property type="evidence" value="ECO:0007669"/>
    <property type="project" value="TreeGrafter"/>
</dbReference>
<dbReference type="EMBL" id="JABANM010015614">
    <property type="protein sequence ID" value="KAF4730765.1"/>
    <property type="molecule type" value="Genomic_DNA"/>
</dbReference>
<dbReference type="InterPro" id="IPR026502">
    <property type="entry name" value="SLBP1/SLBP2"/>
</dbReference>
<sequence length="69" mass="8130">MKVFRVVCQVTPRKRNPTVDPITPDPNERVSKRAFDGELKQWRKKLHSVEIPRQREDETGDKSEDLVEN</sequence>
<evidence type="ECO:0000259" key="4">
    <source>
        <dbReference type="Pfam" id="PF15247"/>
    </source>
</evidence>
<dbReference type="Pfam" id="PF15247">
    <property type="entry name" value="SLBP_RNA_bind"/>
    <property type="match status" value="1"/>
</dbReference>
<dbReference type="GO" id="GO:0006398">
    <property type="term" value="P:mRNA 3'-end processing by stem-loop binding and cleavage"/>
    <property type="evidence" value="ECO:0007669"/>
    <property type="project" value="TreeGrafter"/>
</dbReference>
<organism evidence="5 6">
    <name type="scientific">Perkinsus olseni</name>
    <name type="common">Perkinsus atlanticus</name>
    <dbReference type="NCBI Taxonomy" id="32597"/>
    <lineage>
        <taxon>Eukaryota</taxon>
        <taxon>Sar</taxon>
        <taxon>Alveolata</taxon>
        <taxon>Perkinsozoa</taxon>
        <taxon>Perkinsea</taxon>
        <taxon>Perkinsida</taxon>
        <taxon>Perkinsidae</taxon>
        <taxon>Perkinsus</taxon>
    </lineage>
</organism>
<dbReference type="InterPro" id="IPR029344">
    <property type="entry name" value="SLBP_RNA_bind"/>
</dbReference>
<dbReference type="GO" id="GO:0005737">
    <property type="term" value="C:cytoplasm"/>
    <property type="evidence" value="ECO:0007669"/>
    <property type="project" value="TreeGrafter"/>
</dbReference>
<evidence type="ECO:0000313" key="6">
    <source>
        <dbReference type="Proteomes" id="UP000574390"/>
    </source>
</evidence>
<keyword evidence="2" id="KW-0694">RNA-binding</keyword>
<dbReference type="Gene3D" id="1.10.8.1120">
    <property type="entry name" value="Histone RNA hairpin-binding protein RNA-binding domain"/>
    <property type="match status" value="1"/>
</dbReference>
<feature type="region of interest" description="Disordered" evidence="3">
    <location>
        <begin position="48"/>
        <end position="69"/>
    </location>
</feature>
<dbReference type="GO" id="GO:0071204">
    <property type="term" value="C:histone pre-mRNA 3'end processing complex"/>
    <property type="evidence" value="ECO:0007669"/>
    <property type="project" value="TreeGrafter"/>
</dbReference>
<gene>
    <name evidence="5" type="ORF">FOZ62_021674</name>
</gene>
<proteinExistence type="inferred from homology"/>
<dbReference type="GO" id="GO:0051028">
    <property type="term" value="P:mRNA transport"/>
    <property type="evidence" value="ECO:0007669"/>
    <property type="project" value="TreeGrafter"/>
</dbReference>
<evidence type="ECO:0000256" key="1">
    <source>
        <dbReference type="ARBA" id="ARBA00006151"/>
    </source>
</evidence>
<dbReference type="AlphaFoldDB" id="A0A7J6SDN7"/>
<dbReference type="PANTHER" id="PTHR17408">
    <property type="entry name" value="HISTONE RNA HAIRPIN-BINDING PROTEIN"/>
    <property type="match status" value="1"/>
</dbReference>
<evidence type="ECO:0000256" key="3">
    <source>
        <dbReference type="SAM" id="MobiDB-lite"/>
    </source>
</evidence>
<evidence type="ECO:0000313" key="5">
    <source>
        <dbReference type="EMBL" id="KAF4730765.1"/>
    </source>
</evidence>